<evidence type="ECO:0000313" key="9">
    <source>
        <dbReference type="RefSeq" id="XP_024922980.3"/>
    </source>
</evidence>
<dbReference type="PANTHER" id="PTHR10434">
    <property type="entry name" value="1-ACYL-SN-GLYCEROL-3-PHOSPHATE ACYLTRANSFERASE"/>
    <property type="match status" value="1"/>
</dbReference>
<dbReference type="KEGG" id="zju:107433859"/>
<sequence>MGFSAIDPLVWSRFTGLGKHVRPREYRVGSEMSVSRMEYGSCSASFGAIPSLCGKGILSAPRMVPLNVSFTTKSDSLKLDLHSGLGSLHALQLFASKKLCFGCSPCKRPILRNSNHSSPRSSLCIPRKHGDASRCYCSTQYKLNRLYSDVKLQSQHNLSSRVVVKSELNGSGTSDAAYALEELNLGSKVRGICFYAVTAFVAIFSFVLMLIAHPFVLLLDQYRRKAQHFIAKIWAILTVSPFFKIKVEGLENLPPPDTPAVYVSNHQSFLDIYTLLTLGRPFNFISKTSIFLFPIIGWAMFLLGVIPLKRMDSRSQLDCLKRCMDLLKKGASVFFFPEGTRSKDGKLGAFKKGAFSVAAKIKVPVVPITLIGTGKLMPAGMEGILNLGSVKVVIHKPIEGSDPDVLGNETKTIIADALNHEG</sequence>
<accession>A0A6P6FN95</accession>
<evidence type="ECO:0000259" key="6">
    <source>
        <dbReference type="SMART" id="SM00563"/>
    </source>
</evidence>
<keyword evidence="5" id="KW-0472">Membrane</keyword>
<evidence type="ECO:0000256" key="5">
    <source>
        <dbReference type="SAM" id="Phobius"/>
    </source>
</evidence>
<dbReference type="SMART" id="SM00563">
    <property type="entry name" value="PlsC"/>
    <property type="match status" value="1"/>
</dbReference>
<dbReference type="NCBIfam" id="TIGR00530">
    <property type="entry name" value="AGP_acyltrn"/>
    <property type="match status" value="1"/>
</dbReference>
<name>A0A6P6FN95_ZIZJJ</name>
<dbReference type="PANTHER" id="PTHR10434:SF60">
    <property type="entry name" value="1-ACYL-SN-GLYCEROL-3-PHOSPHATE ACYLTRANSFERASE LPAT1, CHLOROPLASTIC"/>
    <property type="match status" value="1"/>
</dbReference>
<dbReference type="GO" id="GO:0003841">
    <property type="term" value="F:1-acylglycerol-3-phosphate O-acyltransferase activity"/>
    <property type="evidence" value="ECO:0007669"/>
    <property type="project" value="UniProtKB-UniRule"/>
</dbReference>
<proteinExistence type="inferred from homology"/>
<evidence type="ECO:0000256" key="2">
    <source>
        <dbReference type="ARBA" id="ARBA00022679"/>
    </source>
</evidence>
<dbReference type="Pfam" id="PF01553">
    <property type="entry name" value="Acyltransferase"/>
    <property type="match status" value="1"/>
</dbReference>
<dbReference type="SUPFAM" id="SSF69593">
    <property type="entry name" value="Glycerol-3-phosphate (1)-acyltransferase"/>
    <property type="match status" value="1"/>
</dbReference>
<evidence type="ECO:0000256" key="1">
    <source>
        <dbReference type="ARBA" id="ARBA00008655"/>
    </source>
</evidence>
<evidence type="ECO:0000256" key="4">
    <source>
        <dbReference type="RuleBase" id="RU361267"/>
    </source>
</evidence>
<evidence type="ECO:0000313" key="7">
    <source>
        <dbReference type="Proteomes" id="UP001652623"/>
    </source>
</evidence>
<keyword evidence="5" id="KW-1133">Transmembrane helix</keyword>
<keyword evidence="2 4" id="KW-0808">Transferase</keyword>
<keyword evidence="4" id="KW-0444">Lipid biosynthesis</keyword>
<comment type="domain">
    <text evidence="4">The HXXXXD motif is essential for acyltransferase activity and may constitute the binding site for the phosphate moiety of the glycerol-3-phosphate.</text>
</comment>
<gene>
    <name evidence="8 9" type="primary">LOC107433859</name>
</gene>
<feature type="domain" description="Phospholipid/glycerol acyltransferase" evidence="6">
    <location>
        <begin position="260"/>
        <end position="373"/>
    </location>
</feature>
<dbReference type="GO" id="GO:0016020">
    <property type="term" value="C:membrane"/>
    <property type="evidence" value="ECO:0007669"/>
    <property type="project" value="InterPro"/>
</dbReference>
<dbReference type="RefSeq" id="XP_024922980.3">
    <property type="nucleotide sequence ID" value="XM_025067212.3"/>
</dbReference>
<feature type="transmembrane region" description="Helical" evidence="5">
    <location>
        <begin position="194"/>
        <end position="217"/>
    </location>
</feature>
<dbReference type="InterPro" id="IPR002123">
    <property type="entry name" value="Plipid/glycerol_acylTrfase"/>
</dbReference>
<dbReference type="EC" id="2.3.1.51" evidence="4"/>
<reference evidence="7 8" key="1">
    <citation type="submission" date="2025-05" db="UniProtKB">
        <authorList>
            <consortium name="RefSeq"/>
        </authorList>
    </citation>
    <scope>NUCLEOTIDE SEQUENCE [LARGE SCALE GENOMIC DNA]</scope>
    <source>
        <tissue evidence="8 9">Seedling</tissue>
    </source>
</reference>
<evidence type="ECO:0000256" key="3">
    <source>
        <dbReference type="ARBA" id="ARBA00023315"/>
    </source>
</evidence>
<dbReference type="CDD" id="cd07989">
    <property type="entry name" value="LPLAT_AGPAT-like"/>
    <property type="match status" value="1"/>
</dbReference>
<dbReference type="InterPro" id="IPR004552">
    <property type="entry name" value="AGP_acyltrans"/>
</dbReference>
<dbReference type="GeneID" id="107433859"/>
<feature type="transmembrane region" description="Helical" evidence="5">
    <location>
        <begin position="290"/>
        <end position="308"/>
    </location>
</feature>
<keyword evidence="4" id="KW-1208">Phospholipid metabolism</keyword>
<keyword evidence="4" id="KW-0594">Phospholipid biosynthesis</keyword>
<comment type="similarity">
    <text evidence="1 4">Belongs to the 1-acyl-sn-glycerol-3-phosphate acyltransferase family.</text>
</comment>
<comment type="catalytic activity">
    <reaction evidence="4">
        <text>a 1-acyl-sn-glycero-3-phosphate + an acyl-CoA = a 1,2-diacyl-sn-glycero-3-phosphate + CoA</text>
        <dbReference type="Rhea" id="RHEA:19709"/>
        <dbReference type="ChEBI" id="CHEBI:57287"/>
        <dbReference type="ChEBI" id="CHEBI:57970"/>
        <dbReference type="ChEBI" id="CHEBI:58342"/>
        <dbReference type="ChEBI" id="CHEBI:58608"/>
        <dbReference type="EC" id="2.3.1.51"/>
    </reaction>
</comment>
<organism evidence="7 9">
    <name type="scientific">Ziziphus jujuba</name>
    <name type="common">Chinese jujube</name>
    <name type="synonym">Ziziphus sativa</name>
    <dbReference type="NCBI Taxonomy" id="326968"/>
    <lineage>
        <taxon>Eukaryota</taxon>
        <taxon>Viridiplantae</taxon>
        <taxon>Streptophyta</taxon>
        <taxon>Embryophyta</taxon>
        <taxon>Tracheophyta</taxon>
        <taxon>Spermatophyta</taxon>
        <taxon>Magnoliopsida</taxon>
        <taxon>eudicotyledons</taxon>
        <taxon>Gunneridae</taxon>
        <taxon>Pentapetalae</taxon>
        <taxon>rosids</taxon>
        <taxon>fabids</taxon>
        <taxon>Rosales</taxon>
        <taxon>Rhamnaceae</taxon>
        <taxon>Paliureae</taxon>
        <taxon>Ziziphus</taxon>
    </lineage>
</organism>
<dbReference type="GO" id="GO:0006654">
    <property type="term" value="P:phosphatidic acid biosynthetic process"/>
    <property type="evidence" value="ECO:0007669"/>
    <property type="project" value="TreeGrafter"/>
</dbReference>
<dbReference type="RefSeq" id="XP_024922979.3">
    <property type="nucleotide sequence ID" value="XM_025067211.3"/>
</dbReference>
<keyword evidence="5" id="KW-0812">Transmembrane</keyword>
<protein>
    <recommendedName>
        <fullName evidence="4">1-acyl-sn-glycerol-3-phosphate acyltransferase</fullName>
        <ecNumber evidence="4">2.3.1.51</ecNumber>
    </recommendedName>
</protein>
<keyword evidence="3 4" id="KW-0012">Acyltransferase</keyword>
<evidence type="ECO:0000313" key="8">
    <source>
        <dbReference type="RefSeq" id="XP_024922979.3"/>
    </source>
</evidence>
<dbReference type="AlphaFoldDB" id="A0A6P6FN95"/>
<keyword evidence="4" id="KW-0443">Lipid metabolism</keyword>
<keyword evidence="7" id="KW-1185">Reference proteome</keyword>
<dbReference type="Proteomes" id="UP001652623">
    <property type="component" value="Chromosome 1"/>
</dbReference>